<comment type="similarity">
    <text evidence="1">Belongs to the YciI family.</text>
</comment>
<evidence type="ECO:0000313" key="4">
    <source>
        <dbReference type="Proteomes" id="UP000315252"/>
    </source>
</evidence>
<dbReference type="EMBL" id="VHSH01000003">
    <property type="protein sequence ID" value="TQV80481.1"/>
    <property type="molecule type" value="Genomic_DNA"/>
</dbReference>
<dbReference type="Pfam" id="PF03795">
    <property type="entry name" value="YCII"/>
    <property type="match status" value="1"/>
</dbReference>
<sequence length="98" mass="11042">MIYAVFFEDNESQADKRREYMTAHLAFLERNANRITAAGPLADTADGRPAGGLWLVTAEDAGAVQDLVEEDPFWPTGLRRSHRILHWTRVFADGARKI</sequence>
<proteinExistence type="inferred from homology"/>
<dbReference type="Gene3D" id="3.30.70.1060">
    <property type="entry name" value="Dimeric alpha+beta barrel"/>
    <property type="match status" value="1"/>
</dbReference>
<dbReference type="AlphaFoldDB" id="A0A545TTK2"/>
<dbReference type="Proteomes" id="UP000315252">
    <property type="component" value="Unassembled WGS sequence"/>
</dbReference>
<reference evidence="3 4" key="1">
    <citation type="submission" date="2019-06" db="EMBL/GenBank/DDBJ databases">
        <title>Whole genome sequence for Rhodospirillaceae sp. R148.</title>
        <authorList>
            <person name="Wang G."/>
        </authorList>
    </citation>
    <scope>NUCLEOTIDE SEQUENCE [LARGE SCALE GENOMIC DNA]</scope>
    <source>
        <strain evidence="3 4">R148</strain>
    </source>
</reference>
<name>A0A545TTK2_9PROT</name>
<dbReference type="SUPFAM" id="SSF54909">
    <property type="entry name" value="Dimeric alpha+beta barrel"/>
    <property type="match status" value="1"/>
</dbReference>
<evidence type="ECO:0000313" key="3">
    <source>
        <dbReference type="EMBL" id="TQV80481.1"/>
    </source>
</evidence>
<dbReference type="PANTHER" id="PTHR33606:SF3">
    <property type="entry name" value="PROTEIN YCII"/>
    <property type="match status" value="1"/>
</dbReference>
<comment type="caution">
    <text evidence="3">The sequence shown here is derived from an EMBL/GenBank/DDBJ whole genome shotgun (WGS) entry which is preliminary data.</text>
</comment>
<dbReference type="InterPro" id="IPR051807">
    <property type="entry name" value="Sec-metab_biosynth-assoc"/>
</dbReference>
<organism evidence="3 4">
    <name type="scientific">Denitrobaculum tricleocarpae</name>
    <dbReference type="NCBI Taxonomy" id="2591009"/>
    <lineage>
        <taxon>Bacteria</taxon>
        <taxon>Pseudomonadati</taxon>
        <taxon>Pseudomonadota</taxon>
        <taxon>Alphaproteobacteria</taxon>
        <taxon>Rhodospirillales</taxon>
        <taxon>Rhodospirillaceae</taxon>
        <taxon>Denitrobaculum</taxon>
    </lineage>
</organism>
<evidence type="ECO:0000259" key="2">
    <source>
        <dbReference type="Pfam" id="PF03795"/>
    </source>
</evidence>
<gene>
    <name evidence="3" type="ORF">FKG95_09900</name>
</gene>
<dbReference type="InterPro" id="IPR011008">
    <property type="entry name" value="Dimeric_a/b-barrel"/>
</dbReference>
<protein>
    <recommendedName>
        <fullName evidence="2">YCII-related domain-containing protein</fullName>
    </recommendedName>
</protein>
<evidence type="ECO:0000256" key="1">
    <source>
        <dbReference type="ARBA" id="ARBA00007689"/>
    </source>
</evidence>
<dbReference type="OrthoDB" id="7708313at2"/>
<dbReference type="InterPro" id="IPR005545">
    <property type="entry name" value="YCII"/>
</dbReference>
<keyword evidence="4" id="KW-1185">Reference proteome</keyword>
<feature type="domain" description="YCII-related" evidence="2">
    <location>
        <begin position="1"/>
        <end position="88"/>
    </location>
</feature>
<accession>A0A545TTK2</accession>
<dbReference type="PANTHER" id="PTHR33606">
    <property type="entry name" value="PROTEIN YCII"/>
    <property type="match status" value="1"/>
</dbReference>
<dbReference type="RefSeq" id="WP_142896195.1">
    <property type="nucleotide sequence ID" value="NZ_ML660054.1"/>
</dbReference>